<name>A0A328UE74_9FIRM</name>
<evidence type="ECO:0000259" key="4">
    <source>
        <dbReference type="Pfam" id="PF16325"/>
    </source>
</evidence>
<keyword evidence="6" id="KW-1185">Reference proteome</keyword>
<comment type="similarity">
    <text evidence="3">Belongs to the peptidase U32 family.</text>
</comment>
<feature type="domain" description="Peptidase family U32 C-terminal" evidence="4">
    <location>
        <begin position="322"/>
        <end position="396"/>
    </location>
</feature>
<dbReference type="InterPro" id="IPR001539">
    <property type="entry name" value="Peptidase_U32"/>
</dbReference>
<dbReference type="GO" id="GO:0008233">
    <property type="term" value="F:peptidase activity"/>
    <property type="evidence" value="ECO:0007669"/>
    <property type="project" value="UniProtKB-KW"/>
</dbReference>
<dbReference type="AlphaFoldDB" id="A0A328UE74"/>
<proteinExistence type="inferred from homology"/>
<dbReference type="EMBL" id="QLYR01000003">
    <property type="protein sequence ID" value="RAQ29321.1"/>
    <property type="molecule type" value="Genomic_DNA"/>
</dbReference>
<dbReference type="Pfam" id="PF16325">
    <property type="entry name" value="Peptidase_U32_C"/>
    <property type="match status" value="1"/>
</dbReference>
<dbReference type="InterPro" id="IPR051454">
    <property type="entry name" value="RNA/ubiquinone_mod_enzymes"/>
</dbReference>
<organism evidence="5 6">
    <name type="scientific">Hydrogeniiclostridium mannosilyticum</name>
    <dbReference type="NCBI Taxonomy" id="2764322"/>
    <lineage>
        <taxon>Bacteria</taxon>
        <taxon>Bacillati</taxon>
        <taxon>Bacillota</taxon>
        <taxon>Clostridia</taxon>
        <taxon>Eubacteriales</taxon>
        <taxon>Acutalibacteraceae</taxon>
        <taxon>Hydrogeniiclostridium</taxon>
    </lineage>
</organism>
<protein>
    <submittedName>
        <fullName evidence="5">U32 family peptidase</fullName>
    </submittedName>
</protein>
<evidence type="ECO:0000313" key="5">
    <source>
        <dbReference type="EMBL" id="RAQ29321.1"/>
    </source>
</evidence>
<dbReference type="PANTHER" id="PTHR30217:SF6">
    <property type="entry name" value="TRNA HYDROXYLATION PROTEIN P"/>
    <property type="match status" value="1"/>
</dbReference>
<accession>A0A328UE74</accession>
<dbReference type="Proteomes" id="UP000249377">
    <property type="component" value="Unassembled WGS sequence"/>
</dbReference>
<dbReference type="Gene3D" id="2.40.30.10">
    <property type="entry name" value="Translation factors"/>
    <property type="match status" value="1"/>
</dbReference>
<dbReference type="InterPro" id="IPR032525">
    <property type="entry name" value="Peptidase_U32_C"/>
</dbReference>
<reference evidence="5 6" key="1">
    <citation type="submission" date="2018-06" db="EMBL/GenBank/DDBJ databases">
        <title>Noncontiguous genome sequence of Ruminococcaceae bacterium ASD2818.</title>
        <authorList>
            <person name="Chaplin A.V."/>
            <person name="Sokolova S.R."/>
            <person name="Kochetkova T.O."/>
            <person name="Goltsov A.Y."/>
            <person name="Trofimov D.Y."/>
            <person name="Efimov B.A."/>
        </authorList>
    </citation>
    <scope>NUCLEOTIDE SEQUENCE [LARGE SCALE GENOMIC DNA]</scope>
    <source>
        <strain evidence="5 6">ASD2818</strain>
    </source>
</reference>
<dbReference type="Pfam" id="PF01136">
    <property type="entry name" value="Peptidase_U32"/>
    <property type="match status" value="1"/>
</dbReference>
<gene>
    <name evidence="5" type="ORF">DPQ25_07535</name>
</gene>
<evidence type="ECO:0000256" key="1">
    <source>
        <dbReference type="ARBA" id="ARBA00022670"/>
    </source>
</evidence>
<evidence type="ECO:0000256" key="2">
    <source>
        <dbReference type="ARBA" id="ARBA00022801"/>
    </source>
</evidence>
<dbReference type="RefSeq" id="WP_112332552.1">
    <property type="nucleotide sequence ID" value="NZ_QLYR01000003.1"/>
</dbReference>
<keyword evidence="2" id="KW-0378">Hydrolase</keyword>
<dbReference type="PANTHER" id="PTHR30217">
    <property type="entry name" value="PEPTIDASE U32 FAMILY"/>
    <property type="match status" value="1"/>
</dbReference>
<dbReference type="PROSITE" id="PS01276">
    <property type="entry name" value="PEPTIDASE_U32"/>
    <property type="match status" value="1"/>
</dbReference>
<evidence type="ECO:0000256" key="3">
    <source>
        <dbReference type="ARBA" id="ARBA00038374"/>
    </source>
</evidence>
<dbReference type="GO" id="GO:0006508">
    <property type="term" value="P:proteolysis"/>
    <property type="evidence" value="ECO:0007669"/>
    <property type="project" value="UniProtKB-KW"/>
</dbReference>
<dbReference type="SUPFAM" id="SSF51395">
    <property type="entry name" value="FMN-linked oxidoreductases"/>
    <property type="match status" value="1"/>
</dbReference>
<sequence length="400" mass="43957">MRPELLAPAGDMECLQAALRYGADAVYLSGKNFGMRSSPANFGTEELQQAVQQAHTRGVRVYVTCNIIPHSHELEPLSAFIKEAAVAGVDAFIIADVGVLRLAKKYAPQVDVHISTQAGVANYAAARMFYELGASRVVLARELALEEIAQLRAKTPPALEIEAFVHGAMCMSFSGRCLLSNYMVGRDANHGDCAQPCRWRYALMEEKRPGQYFPILEDERGSYILNSRDLCMVGHIPELLQAGVTSLKIEGRAKAAYYTAVVTNAYRAALDAALCGEALPCWVEDEVEKVSHRAYHTGFYMGDEPGQETETGGYIRDWEVAAVCVGHCADSAVLLQRNRFFKGETLEVLEPGRPPFSLVADHMTDIDGNPLESACHAAMTVLLHTDAELKEGAYLRRRRV</sequence>
<comment type="caution">
    <text evidence="5">The sequence shown here is derived from an EMBL/GenBank/DDBJ whole genome shotgun (WGS) entry which is preliminary data.</text>
</comment>
<keyword evidence="1" id="KW-0645">Protease</keyword>
<evidence type="ECO:0000313" key="6">
    <source>
        <dbReference type="Proteomes" id="UP000249377"/>
    </source>
</evidence>